<proteinExistence type="predicted"/>
<protein>
    <recommendedName>
        <fullName evidence="4">Secreted protein</fullName>
    </recommendedName>
</protein>
<feature type="chain" id="PRO_5034513859" description="Secreted protein" evidence="1">
    <location>
        <begin position="30"/>
        <end position="82"/>
    </location>
</feature>
<feature type="signal peptide" evidence="1">
    <location>
        <begin position="1"/>
        <end position="29"/>
    </location>
</feature>
<comment type="caution">
    <text evidence="2">The sequence shown here is derived from an EMBL/GenBank/DDBJ whole genome shotgun (WGS) entry which is preliminary data.</text>
</comment>
<evidence type="ECO:0000313" key="3">
    <source>
        <dbReference type="Proteomes" id="UP000014303"/>
    </source>
</evidence>
<organism evidence="2 3">
    <name type="scientific">Lacticaseibacillus paracasei subsp. paracasei Lpp7</name>
    <dbReference type="NCBI Taxonomy" id="1256200"/>
    <lineage>
        <taxon>Bacteria</taxon>
        <taxon>Bacillati</taxon>
        <taxon>Bacillota</taxon>
        <taxon>Bacilli</taxon>
        <taxon>Lactobacillales</taxon>
        <taxon>Lactobacillaceae</taxon>
        <taxon>Lacticaseibacillus</taxon>
    </lineage>
</organism>
<gene>
    <name evidence="2" type="ORF">Lpp7_13672</name>
</gene>
<evidence type="ECO:0000313" key="2">
    <source>
        <dbReference type="EMBL" id="EPC49025.1"/>
    </source>
</evidence>
<evidence type="ECO:0008006" key="4">
    <source>
        <dbReference type="Google" id="ProtNLM"/>
    </source>
</evidence>
<dbReference type="EMBL" id="ANJV01000337">
    <property type="protein sequence ID" value="EPC49025.1"/>
    <property type="molecule type" value="Genomic_DNA"/>
</dbReference>
<name>A0A8E0ID65_LACPA</name>
<dbReference type="Proteomes" id="UP000014303">
    <property type="component" value="Unassembled WGS sequence"/>
</dbReference>
<accession>A0A8E0ID65</accession>
<dbReference type="AlphaFoldDB" id="A0A8E0ID65"/>
<keyword evidence="1" id="KW-0732">Signal</keyword>
<evidence type="ECO:0000256" key="1">
    <source>
        <dbReference type="SAM" id="SignalP"/>
    </source>
</evidence>
<reference evidence="2 3" key="1">
    <citation type="journal article" date="2013" name="PLoS ONE">
        <title>Lactobacillus paracasei comparative genomics: towards species pan-genome definition and exploitation of diversity.</title>
        <authorList>
            <person name="Smokvina T."/>
            <person name="Wels M."/>
            <person name="Polka J."/>
            <person name="Chervaux C."/>
            <person name="Brisse S."/>
            <person name="Boekhorst J."/>
            <person name="van Hylckama Vlieg J.E."/>
            <person name="Siezen R.J."/>
        </authorList>
    </citation>
    <scope>NUCLEOTIDE SEQUENCE [LARGE SCALE GENOMIC DNA]</scope>
    <source>
        <strain evidence="2 3">Lpp7</strain>
    </source>
</reference>
<sequence>MNIKKIVKLAILPASLLALSQTGPPSAMADALTTAAVGSTAAVAQTAKNADVATTAATAEKAAGDGALGEGWGVIPGIPSKP</sequence>